<dbReference type="GO" id="GO:0016117">
    <property type="term" value="P:carotenoid biosynthetic process"/>
    <property type="evidence" value="ECO:0007669"/>
    <property type="project" value="UniProtKB-KW"/>
</dbReference>
<accession>A0A365K904</accession>
<evidence type="ECO:0000313" key="12">
    <source>
        <dbReference type="EMBL" id="RAZ69252.1"/>
    </source>
</evidence>
<evidence type="ECO:0000256" key="9">
    <source>
        <dbReference type="ARBA" id="ARBA00048532"/>
    </source>
</evidence>
<dbReference type="Proteomes" id="UP000251869">
    <property type="component" value="Unassembled WGS sequence"/>
</dbReference>
<dbReference type="Gene3D" id="3.50.50.60">
    <property type="entry name" value="FAD/NAD(P)-binding domain"/>
    <property type="match status" value="2"/>
</dbReference>
<keyword evidence="3 10" id="KW-0560">Oxidoreductase</keyword>
<dbReference type="NCBIfam" id="TIGR02734">
    <property type="entry name" value="crtI_fam"/>
    <property type="match status" value="1"/>
</dbReference>
<dbReference type="InterPro" id="IPR002937">
    <property type="entry name" value="Amino_oxidase"/>
</dbReference>
<evidence type="ECO:0000256" key="5">
    <source>
        <dbReference type="ARBA" id="ARBA00038194"/>
    </source>
</evidence>
<evidence type="ECO:0000256" key="6">
    <source>
        <dbReference type="ARBA" id="ARBA00039159"/>
    </source>
</evidence>
<dbReference type="AlphaFoldDB" id="A0A365K904"/>
<evidence type="ECO:0000256" key="10">
    <source>
        <dbReference type="RuleBase" id="RU362075"/>
    </source>
</evidence>
<evidence type="ECO:0000256" key="2">
    <source>
        <dbReference type="ARBA" id="ARBA00022746"/>
    </source>
</evidence>
<evidence type="ECO:0000256" key="1">
    <source>
        <dbReference type="ARBA" id="ARBA00001974"/>
    </source>
</evidence>
<feature type="domain" description="Amine oxidase" evidence="11">
    <location>
        <begin position="20"/>
        <end position="496"/>
    </location>
</feature>
<evidence type="ECO:0000256" key="8">
    <source>
        <dbReference type="ARBA" id="ARBA00042619"/>
    </source>
</evidence>
<protein>
    <recommendedName>
        <fullName evidence="6">4,4'-diaponeurosporene oxygenase</fullName>
    </recommendedName>
    <alternativeName>
        <fullName evidence="7">4,4'-diaponeurosporene oxidase</fullName>
    </alternativeName>
    <alternativeName>
        <fullName evidence="8">Carotenoid oxidase</fullName>
    </alternativeName>
</protein>
<evidence type="ECO:0000313" key="13">
    <source>
        <dbReference type="Proteomes" id="UP000251869"/>
    </source>
</evidence>
<comment type="pathway">
    <text evidence="4">Carotenoid biosynthesis; staphyloxanthin biosynthesis; staphyloxanthin from farnesyl diphosphate: step 3/5.</text>
</comment>
<keyword evidence="13" id="KW-1185">Reference proteome</keyword>
<reference evidence="12 13" key="1">
    <citation type="submission" date="2018-06" db="EMBL/GenBank/DDBJ databases">
        <title>The draft genome sequences of strains SCU63 and S1.</title>
        <authorList>
            <person name="Gan L."/>
        </authorList>
    </citation>
    <scope>NUCLEOTIDE SEQUENCE [LARGE SCALE GENOMIC DNA]</scope>
    <source>
        <strain evidence="12 13">S1</strain>
    </source>
</reference>
<dbReference type="EMBL" id="QLZQ01000001">
    <property type="protein sequence ID" value="RAZ69252.1"/>
    <property type="molecule type" value="Genomic_DNA"/>
</dbReference>
<proteinExistence type="inferred from homology"/>
<comment type="catalytic activity">
    <reaction evidence="9">
        <text>all-trans-4,4'-diaponeurosporene + 2 AH2 + 2 O2 = 4,4'-diaponeurosporenal + 2 A + 3 H2O</text>
        <dbReference type="Rhea" id="RHEA:56104"/>
        <dbReference type="ChEBI" id="CHEBI:13193"/>
        <dbReference type="ChEBI" id="CHEBI:15377"/>
        <dbReference type="ChEBI" id="CHEBI:15379"/>
        <dbReference type="ChEBI" id="CHEBI:17499"/>
        <dbReference type="ChEBI" id="CHEBI:62743"/>
        <dbReference type="ChEBI" id="CHEBI:79065"/>
    </reaction>
</comment>
<dbReference type="PANTHER" id="PTHR43734:SF7">
    <property type="entry name" value="4,4'-DIAPONEUROSPORENE OXYGENASE"/>
    <property type="match status" value="1"/>
</dbReference>
<evidence type="ECO:0000256" key="7">
    <source>
        <dbReference type="ARBA" id="ARBA00041900"/>
    </source>
</evidence>
<evidence type="ECO:0000256" key="3">
    <source>
        <dbReference type="ARBA" id="ARBA00023002"/>
    </source>
</evidence>
<evidence type="ECO:0000256" key="4">
    <source>
        <dbReference type="ARBA" id="ARBA00037901"/>
    </source>
</evidence>
<comment type="cofactor">
    <cofactor evidence="1">
        <name>FAD</name>
        <dbReference type="ChEBI" id="CHEBI:57692"/>
    </cofactor>
</comment>
<comment type="similarity">
    <text evidence="5">Belongs to the carotenoid/retinoid oxidoreductase family. CrtP subfamily.</text>
</comment>
<dbReference type="PANTHER" id="PTHR43734">
    <property type="entry name" value="PHYTOENE DESATURASE"/>
    <property type="match status" value="1"/>
</dbReference>
<dbReference type="OrthoDB" id="9814556at2"/>
<dbReference type="Pfam" id="PF01593">
    <property type="entry name" value="Amino_oxidase"/>
    <property type="match status" value="1"/>
</dbReference>
<gene>
    <name evidence="12" type="ORF">DP119_00910</name>
</gene>
<name>A0A365K904_9BACL</name>
<dbReference type="GO" id="GO:0016491">
    <property type="term" value="F:oxidoreductase activity"/>
    <property type="evidence" value="ECO:0007669"/>
    <property type="project" value="UniProtKB-KW"/>
</dbReference>
<sequence length="501" mass="55789">MERQALFMNRPHIAIVGGGLGGLSAAITLANAGMRVSLFEKNSHFGGKLMPVQLGSHRFDFGPNTITMPNVFREVIEQTGRDPDEYFQLEKLAVHTRNHFADGSHIDFTTDRAQMIRQLETLDSFAAGKYEAFLAEVARLYRSSEQYFFPLSFQSFRDYLSPSLGMAMLKVRPLESMDHFFSRYFKHEGLRQAVGRYATYIGSSPYKAPATFAMIAHLELSQGVFYAKGGNVSIAQGFAAVATECGVEMHPETVVARILTEQGKACGVELADGERIAADAVILNGDLLSAFPELVDEAERPSFRDAKRDRFEPSISAFVITAGLDVRLPELKHHNVFFSADYPREFRELFADKQYSGEPTIYISNSSHTDPAVSPLGDNLFILVNAPSLTAQGDLQIDPQQYKERIYDLLEYYGIKIRDHLQEERIFTPEFIRDKFGSYRGALYGPSSNRPKDAFLRPSNASRDIKGLFFVGGSVHPGGGSPMVTLSGLNVARRLIESFSP</sequence>
<organism evidence="12 13">
    <name type="scientific">Planococcus maitriensis</name>
    <dbReference type="NCBI Taxonomy" id="221799"/>
    <lineage>
        <taxon>Bacteria</taxon>
        <taxon>Bacillati</taxon>
        <taxon>Bacillota</taxon>
        <taxon>Bacilli</taxon>
        <taxon>Bacillales</taxon>
        <taxon>Caryophanaceae</taxon>
        <taxon>Planococcus</taxon>
    </lineage>
</organism>
<evidence type="ECO:0000259" key="11">
    <source>
        <dbReference type="Pfam" id="PF01593"/>
    </source>
</evidence>
<dbReference type="SUPFAM" id="SSF51905">
    <property type="entry name" value="FAD/NAD(P)-binding domain"/>
    <property type="match status" value="1"/>
</dbReference>
<comment type="caution">
    <text evidence="12">The sequence shown here is derived from an EMBL/GenBank/DDBJ whole genome shotgun (WGS) entry which is preliminary data.</text>
</comment>
<keyword evidence="2 10" id="KW-0125">Carotenoid biosynthesis</keyword>
<dbReference type="InterPro" id="IPR014105">
    <property type="entry name" value="Carotenoid/retinoid_OxRdtase"/>
</dbReference>
<dbReference type="InterPro" id="IPR036188">
    <property type="entry name" value="FAD/NAD-bd_sf"/>
</dbReference>